<organism evidence="1">
    <name type="scientific">Ovis aries</name>
    <name type="common">Sheep</name>
    <dbReference type="NCBI Taxonomy" id="9940"/>
    <lineage>
        <taxon>Eukaryota</taxon>
        <taxon>Metazoa</taxon>
        <taxon>Chordata</taxon>
        <taxon>Craniata</taxon>
        <taxon>Vertebrata</taxon>
        <taxon>Euteleostomi</taxon>
        <taxon>Mammalia</taxon>
        <taxon>Eutheria</taxon>
        <taxon>Laurasiatheria</taxon>
        <taxon>Artiodactyla</taxon>
        <taxon>Ruminantia</taxon>
        <taxon>Pecora</taxon>
        <taxon>Bovidae</taxon>
        <taxon>Caprinae</taxon>
        <taxon>Ovis</taxon>
    </lineage>
</organism>
<proteinExistence type="predicted"/>
<sequence length="291" mass="32834">MGHSVPLVFQSIKTITSHLSMLDASLRPQFLLHCERSLPYGQLASRCGLSKVLGAPNRKVSLTGFCSVWAGQGSRNNSRAQKGKTLRGCVCGMTPHQLPASWYLRSQGWARILPETCRRCCKDSRKPAEAAKSRKQEHKRLNWQRLWKRSLRPLHRCSDQERQPIRSQMYAGGVPNQPTLPTSLSTPLEPGRVCLRKRSGEEPKGTPGADIPLRTSLPPPFRNYKYDKLKIVHQAHKSKTNELVLSLEDDDRLLLKEDSTLKAAGIASETEIAFFCEEDYKNYKANPISSW</sequence>
<name>A0AC11DSQ7_SHEEP</name>
<reference evidence="1" key="2">
    <citation type="submission" date="2025-08" db="UniProtKB">
        <authorList>
            <consortium name="Ensembl"/>
        </authorList>
    </citation>
    <scope>IDENTIFICATION</scope>
</reference>
<reference evidence="1" key="3">
    <citation type="submission" date="2025-09" db="UniProtKB">
        <authorList>
            <consortium name="Ensembl"/>
        </authorList>
    </citation>
    <scope>IDENTIFICATION</scope>
</reference>
<gene>
    <name evidence="1" type="primary">C2H2orf76</name>
</gene>
<dbReference type="Ensembl" id="ENSOART00020050647.1">
    <property type="protein sequence ID" value="ENSOARP00020048877.1"/>
    <property type="gene ID" value="ENSOARG00020023056.2"/>
</dbReference>
<protein>
    <submittedName>
        <fullName evidence="1">Uncharacterized protein</fullName>
    </submittedName>
</protein>
<reference evidence="1" key="1">
    <citation type="submission" date="2020-11" db="EMBL/GenBank/DDBJ databases">
        <authorList>
            <person name="Davenport K.M."/>
            <person name="Bickhart D.M."/>
            <person name="Smith T.P.L."/>
            <person name="Murdoch B.M."/>
            <person name="Rosen B.D."/>
        </authorList>
    </citation>
    <scope>NUCLEOTIDE SEQUENCE [LARGE SCALE GENOMIC DNA]</scope>
    <source>
        <strain evidence="1">OAR_USU_Benz2616</strain>
    </source>
</reference>
<accession>A0AC11DSQ7</accession>
<evidence type="ECO:0000313" key="1">
    <source>
        <dbReference type="Ensembl" id="ENSOARP00020048877.1"/>
    </source>
</evidence>